<dbReference type="InterPro" id="IPR038416">
    <property type="entry name" value="Ribosom_S30AE_C_sf"/>
</dbReference>
<dbReference type="Gene3D" id="3.30.505.50">
    <property type="entry name" value="Sigma 54 modulation/S30EA ribosomal protein, C-terminal domain"/>
    <property type="match status" value="1"/>
</dbReference>
<protein>
    <recommendedName>
        <fullName evidence="3">Ribosome hibernation promoting factor</fullName>
        <shortName evidence="3">HPF</shortName>
    </recommendedName>
</protein>
<evidence type="ECO:0000256" key="4">
    <source>
        <dbReference type="SAM" id="MobiDB-lite"/>
    </source>
</evidence>
<gene>
    <name evidence="6" type="primary">raiA</name>
    <name evidence="3" type="synonym">hpf</name>
    <name evidence="6" type="ORF">H1D24_27970</name>
</gene>
<proteinExistence type="inferred from homology"/>
<dbReference type="HAMAP" id="MF_00839">
    <property type="entry name" value="HPF"/>
    <property type="match status" value="1"/>
</dbReference>
<evidence type="ECO:0000256" key="1">
    <source>
        <dbReference type="ARBA" id="ARBA00022490"/>
    </source>
</evidence>
<dbReference type="AlphaFoldDB" id="A0A7W0DRS0"/>
<dbReference type="FunFam" id="3.30.505.50:FF:000002">
    <property type="entry name" value="Ribosome hibernation promoting factor"/>
    <property type="match status" value="1"/>
</dbReference>
<dbReference type="Gene3D" id="3.30.160.100">
    <property type="entry name" value="Ribosome hibernation promotion factor-like"/>
    <property type="match status" value="1"/>
</dbReference>
<dbReference type="InterPro" id="IPR034694">
    <property type="entry name" value="HPF_long/plastid"/>
</dbReference>
<dbReference type="InterPro" id="IPR036567">
    <property type="entry name" value="RHF-like"/>
</dbReference>
<comment type="caution">
    <text evidence="6">The sequence shown here is derived from an EMBL/GenBank/DDBJ whole genome shotgun (WGS) entry which is preliminary data.</text>
</comment>
<dbReference type="CDD" id="cd00552">
    <property type="entry name" value="RaiA"/>
    <property type="match status" value="1"/>
</dbReference>
<feature type="domain" description="Sigma 54 modulation/S30EA ribosomal protein C-terminal" evidence="5">
    <location>
        <begin position="176"/>
        <end position="230"/>
    </location>
</feature>
<feature type="region of interest" description="Disordered" evidence="4">
    <location>
        <begin position="144"/>
        <end position="170"/>
    </location>
</feature>
<evidence type="ECO:0000313" key="6">
    <source>
        <dbReference type="EMBL" id="MBA2949558.1"/>
    </source>
</evidence>
<keyword evidence="2 3" id="KW-0810">Translation regulation</keyword>
<reference evidence="6 7" key="1">
    <citation type="submission" date="2020-07" db="EMBL/GenBank/DDBJ databases">
        <title>Streptomyces isolated from Indian soil.</title>
        <authorList>
            <person name="Mandal S."/>
            <person name="Maiti P.K."/>
        </authorList>
    </citation>
    <scope>NUCLEOTIDE SEQUENCE [LARGE SCALE GENOMIC DNA]</scope>
    <source>
        <strain evidence="6 7">PSKA28</strain>
    </source>
</reference>
<dbReference type="GO" id="GO:0022627">
    <property type="term" value="C:cytosolic small ribosomal subunit"/>
    <property type="evidence" value="ECO:0007669"/>
    <property type="project" value="TreeGrafter"/>
</dbReference>
<name>A0A7W0DRS0_9ACTN</name>
<sequence length="253" mass="27578">MPGPGAKGRCSAPKRSDPGTEFCVDIVVKGRKTEVPERFRKHVAEKLKLEKIQKLDGKVMSLDVEVSKEPNPRQADRSDRVEITLRSRGPVIRAEAAASDPYAALDLAADKLEARLRKQHDKRHTRRGTGRLSAAEVADRVPGAATLNGDGTLAREEEPDGVPTKKMGPLEVKGEGPLVVREKTHVAAPMTLDQALYEMELVGHDFYLFVDSETKEPSVVYRRHAYDYGVIHLSTDPMVAQPPSAEAGGALGG</sequence>
<dbReference type="SUPFAM" id="SSF69754">
    <property type="entry name" value="Ribosome binding protein Y (YfiA homologue)"/>
    <property type="match status" value="1"/>
</dbReference>
<keyword evidence="1 3" id="KW-0963">Cytoplasm</keyword>
<comment type="subcellular location">
    <subcellularLocation>
        <location evidence="3">Cytoplasm</location>
    </subcellularLocation>
</comment>
<dbReference type="GO" id="GO:0043024">
    <property type="term" value="F:ribosomal small subunit binding"/>
    <property type="evidence" value="ECO:0007669"/>
    <property type="project" value="TreeGrafter"/>
</dbReference>
<comment type="function">
    <text evidence="3">Required for dimerization of active 70S ribosomes into 100S ribosomes in stationary phase; 100S ribosomes are translationally inactive and sometimes present during exponential growth.</text>
</comment>
<dbReference type="NCBIfam" id="TIGR00741">
    <property type="entry name" value="yfiA"/>
    <property type="match status" value="1"/>
</dbReference>
<accession>A0A7W0DRS0</accession>
<evidence type="ECO:0000313" key="7">
    <source>
        <dbReference type="Proteomes" id="UP000545761"/>
    </source>
</evidence>
<dbReference type="EMBL" id="JACEHE010000019">
    <property type="protein sequence ID" value="MBA2949558.1"/>
    <property type="molecule type" value="Genomic_DNA"/>
</dbReference>
<organism evidence="6 7">
    <name type="scientific">Streptomyces himalayensis subsp. himalayensis</name>
    <dbReference type="NCBI Taxonomy" id="2756131"/>
    <lineage>
        <taxon>Bacteria</taxon>
        <taxon>Bacillati</taxon>
        <taxon>Actinomycetota</taxon>
        <taxon>Actinomycetes</taxon>
        <taxon>Kitasatosporales</taxon>
        <taxon>Streptomycetaceae</taxon>
        <taxon>Streptomyces</taxon>
        <taxon>Streptomyces himalayensis</taxon>
    </lineage>
</organism>
<dbReference type="FunFam" id="3.30.160.100:FF:000004">
    <property type="entry name" value="Ribosome hibernation promoting factor"/>
    <property type="match status" value="1"/>
</dbReference>
<dbReference type="PANTHER" id="PTHR33231:SF1">
    <property type="entry name" value="30S RIBOSOMAL PROTEIN"/>
    <property type="match status" value="1"/>
</dbReference>
<dbReference type="Pfam" id="PF16321">
    <property type="entry name" value="Ribosom_S30AE_C"/>
    <property type="match status" value="1"/>
</dbReference>
<comment type="subunit">
    <text evidence="3">Interacts with 100S ribosomes.</text>
</comment>
<dbReference type="Proteomes" id="UP000545761">
    <property type="component" value="Unassembled WGS sequence"/>
</dbReference>
<comment type="similarity">
    <text evidence="3">Belongs to the HPF/YfiA ribosome-associated protein family. Long HPF subfamily.</text>
</comment>
<dbReference type="InterPro" id="IPR032528">
    <property type="entry name" value="Ribosom_S30AE_C"/>
</dbReference>
<dbReference type="Pfam" id="PF02482">
    <property type="entry name" value="Ribosomal_S30AE"/>
    <property type="match status" value="1"/>
</dbReference>
<dbReference type="InterPro" id="IPR050574">
    <property type="entry name" value="HPF/YfiA_ribosome-assoc"/>
</dbReference>
<dbReference type="PANTHER" id="PTHR33231">
    <property type="entry name" value="30S RIBOSOMAL PROTEIN"/>
    <property type="match status" value="1"/>
</dbReference>
<evidence type="ECO:0000256" key="2">
    <source>
        <dbReference type="ARBA" id="ARBA00022845"/>
    </source>
</evidence>
<dbReference type="GO" id="GO:0045900">
    <property type="term" value="P:negative regulation of translational elongation"/>
    <property type="evidence" value="ECO:0007669"/>
    <property type="project" value="TreeGrafter"/>
</dbReference>
<evidence type="ECO:0000256" key="3">
    <source>
        <dbReference type="HAMAP-Rule" id="MF_00839"/>
    </source>
</evidence>
<evidence type="ECO:0000259" key="5">
    <source>
        <dbReference type="Pfam" id="PF16321"/>
    </source>
</evidence>
<dbReference type="InterPro" id="IPR003489">
    <property type="entry name" value="RHF/RaiA"/>
</dbReference>